<keyword evidence="10" id="KW-0223">Dioxygenase</keyword>
<protein>
    <recommendedName>
        <fullName evidence="5">procollagen-proline 4-dioxygenase</fullName>
        <ecNumber evidence="5">1.14.11.2</ecNumber>
    </recommendedName>
</protein>
<dbReference type="FunFam" id="2.60.120.620:FF:000001">
    <property type="entry name" value="Prolyl 4-hydroxylase subunit alpha 2"/>
    <property type="match status" value="1"/>
</dbReference>
<keyword evidence="13" id="KW-0325">Glycoprotein</keyword>
<dbReference type="PANTHER" id="PTHR10869">
    <property type="entry name" value="PROLYL 4-HYDROXYLASE ALPHA SUBUNIT"/>
    <property type="match status" value="1"/>
</dbReference>
<feature type="domain" description="Fe2OG dioxygenase" evidence="15">
    <location>
        <begin position="436"/>
        <end position="544"/>
    </location>
</feature>
<dbReference type="Gene3D" id="6.10.140.1460">
    <property type="match status" value="1"/>
</dbReference>
<dbReference type="GO" id="GO:0004656">
    <property type="term" value="F:procollagen-proline 4-dioxygenase activity"/>
    <property type="evidence" value="ECO:0007669"/>
    <property type="project" value="UniProtKB-EC"/>
</dbReference>
<evidence type="ECO:0000256" key="8">
    <source>
        <dbReference type="ARBA" id="ARBA00022824"/>
    </source>
</evidence>
<keyword evidence="17" id="KW-1185">Reference proteome</keyword>
<comment type="cofactor">
    <cofactor evidence="1">
        <name>L-ascorbate</name>
        <dbReference type="ChEBI" id="CHEBI:38290"/>
    </cofactor>
</comment>
<dbReference type="InterPro" id="IPR006620">
    <property type="entry name" value="Pro_4_hyd_alph"/>
</dbReference>
<keyword evidence="9" id="KW-0847">Vitamin C</keyword>
<organism evidence="16 17">
    <name type="scientific">Oreochromis aureus</name>
    <name type="common">Israeli tilapia</name>
    <name type="synonym">Chromis aureus</name>
    <dbReference type="NCBI Taxonomy" id="47969"/>
    <lineage>
        <taxon>Eukaryota</taxon>
        <taxon>Metazoa</taxon>
        <taxon>Chordata</taxon>
        <taxon>Craniata</taxon>
        <taxon>Vertebrata</taxon>
        <taxon>Euteleostomi</taxon>
        <taxon>Actinopterygii</taxon>
        <taxon>Neopterygii</taxon>
        <taxon>Teleostei</taxon>
        <taxon>Neoteleostei</taxon>
        <taxon>Acanthomorphata</taxon>
        <taxon>Ovalentaria</taxon>
        <taxon>Cichlomorphae</taxon>
        <taxon>Cichliformes</taxon>
        <taxon>Cichlidae</taxon>
        <taxon>African cichlids</taxon>
        <taxon>Pseudocrenilabrinae</taxon>
        <taxon>Oreochromini</taxon>
        <taxon>Oreochromis</taxon>
    </lineage>
</organism>
<proteinExistence type="inferred from homology"/>
<evidence type="ECO:0000256" key="14">
    <source>
        <dbReference type="PROSITE-ProRule" id="PRU00339"/>
    </source>
</evidence>
<dbReference type="PROSITE" id="PS50005">
    <property type="entry name" value="TPR"/>
    <property type="match status" value="1"/>
</dbReference>
<evidence type="ECO:0000256" key="9">
    <source>
        <dbReference type="ARBA" id="ARBA00022896"/>
    </source>
</evidence>
<evidence type="ECO:0000256" key="1">
    <source>
        <dbReference type="ARBA" id="ARBA00001961"/>
    </source>
</evidence>
<dbReference type="SUPFAM" id="SSF48452">
    <property type="entry name" value="TPR-like"/>
    <property type="match status" value="1"/>
</dbReference>
<evidence type="ECO:0000256" key="12">
    <source>
        <dbReference type="ARBA" id="ARBA00023004"/>
    </source>
</evidence>
<dbReference type="Pfam" id="PF23558">
    <property type="entry name" value="TPR_P4H"/>
    <property type="match status" value="1"/>
</dbReference>
<dbReference type="FunFam" id="1.25.40.10:FF:000006">
    <property type="entry name" value="Prolyl 4-hydroxylase subunit alpha 2"/>
    <property type="match status" value="1"/>
</dbReference>
<evidence type="ECO:0000313" key="16">
    <source>
        <dbReference type="Ensembl" id="ENSOABP00000018010.2"/>
    </source>
</evidence>
<dbReference type="InterPro" id="IPR011990">
    <property type="entry name" value="TPR-like_helical_dom_sf"/>
</dbReference>
<dbReference type="InterPro" id="IPR019734">
    <property type="entry name" value="TPR_rpt"/>
</dbReference>
<evidence type="ECO:0000256" key="4">
    <source>
        <dbReference type="ARBA" id="ARBA00006511"/>
    </source>
</evidence>
<dbReference type="Ensembl" id="ENSOABT00000018559.2">
    <property type="protein sequence ID" value="ENSOABP00000018010.2"/>
    <property type="gene ID" value="ENSOABG00000008771.2"/>
</dbReference>
<evidence type="ECO:0000256" key="13">
    <source>
        <dbReference type="ARBA" id="ARBA00023180"/>
    </source>
</evidence>
<gene>
    <name evidence="16" type="primary">P4HA2</name>
</gene>
<dbReference type="Pfam" id="PF13640">
    <property type="entry name" value="2OG-FeII_Oxy_3"/>
    <property type="match status" value="1"/>
</dbReference>
<keyword evidence="11" id="KW-0560">Oxidoreductase</keyword>
<dbReference type="GO" id="GO:0005788">
    <property type="term" value="C:endoplasmic reticulum lumen"/>
    <property type="evidence" value="ECO:0007669"/>
    <property type="project" value="UniProtKB-SubCell"/>
</dbReference>
<keyword evidence="7 14" id="KW-0802">TPR repeat</keyword>
<dbReference type="InterPro" id="IPR045054">
    <property type="entry name" value="P4HA-like"/>
</dbReference>
<comment type="similarity">
    <text evidence="4">Belongs to the P4HA family.</text>
</comment>
<evidence type="ECO:0000256" key="6">
    <source>
        <dbReference type="ARBA" id="ARBA00022723"/>
    </source>
</evidence>
<feature type="repeat" description="TPR" evidence="14">
    <location>
        <begin position="230"/>
        <end position="263"/>
    </location>
</feature>
<dbReference type="SMART" id="SM00702">
    <property type="entry name" value="P4Hc"/>
    <property type="match status" value="1"/>
</dbReference>
<keyword evidence="6" id="KW-0479">Metal-binding</keyword>
<dbReference type="PANTHER" id="PTHR10869:SF244">
    <property type="entry name" value="PROLYL 4-HYDROXYLASE SUBUNIT ALPHA-2"/>
    <property type="match status" value="1"/>
</dbReference>
<evidence type="ECO:0000256" key="3">
    <source>
        <dbReference type="ARBA" id="ARBA00004319"/>
    </source>
</evidence>
<comment type="function">
    <text evidence="2">Catalyzes the post-translational formation of 4-hydroxyproline in -Xaa-Pro-Gly- sequences in collagens and other proteins.</text>
</comment>
<evidence type="ECO:0000256" key="10">
    <source>
        <dbReference type="ARBA" id="ARBA00022964"/>
    </source>
</evidence>
<evidence type="ECO:0000256" key="7">
    <source>
        <dbReference type="ARBA" id="ARBA00022803"/>
    </source>
</evidence>
<reference evidence="16" key="2">
    <citation type="submission" date="2025-09" db="UniProtKB">
        <authorList>
            <consortium name="Ensembl"/>
        </authorList>
    </citation>
    <scope>IDENTIFICATION</scope>
</reference>
<dbReference type="GO" id="GO:0005506">
    <property type="term" value="F:iron ion binding"/>
    <property type="evidence" value="ECO:0007669"/>
    <property type="project" value="InterPro"/>
</dbReference>
<dbReference type="GO" id="GO:0031418">
    <property type="term" value="F:L-ascorbic acid binding"/>
    <property type="evidence" value="ECO:0007669"/>
    <property type="project" value="UniProtKB-KW"/>
</dbReference>
<dbReference type="Pfam" id="PF08336">
    <property type="entry name" value="P4Ha_N"/>
    <property type="match status" value="1"/>
</dbReference>
<reference evidence="16" key="1">
    <citation type="submission" date="2025-08" db="UniProtKB">
        <authorList>
            <consortium name="Ensembl"/>
        </authorList>
    </citation>
    <scope>IDENTIFICATION</scope>
</reference>
<dbReference type="AlphaFoldDB" id="A0A668SU73"/>
<dbReference type="Gene3D" id="1.25.40.10">
    <property type="entry name" value="Tetratricopeptide repeat domain"/>
    <property type="match status" value="1"/>
</dbReference>
<sequence length="559" mass="63646">MSLLCAITETLLANRKCFLYTICVTSLNRLVLIAWKGILLCCSDDILHLDGQMTDLIYTEKELVQSLREYIKAEESKLAAVKSWANKLDALTRVSTADPEGYLAHPVNAYKLMKRLNTEWSELESLVLQNPADGFVSNMSVHRQYFPDEEDETGAAKALMRLQDTYQLDSEAFSKGKLPGVHSSAVLTVDDCFDMGKTAYNDADYYHAVLWLQQALKQLDDGEEAVVSKADILDYLSYSVYQMGDLPRAIELTRRLVAIDPSHQRAGGNLRYFEQLLMKQLREMNQDYQPPSEEPIQLGTYSRPKDHLPERESYEALCRGEGIQMTEARRSRLFCRYHDGKRNPHLLLKPVKEEDEWDSPHIVRYLDLLSDEEIEKIKELAKPRLARATVRDPKTGVLTTANYRVSKSAWLEGEEDPVIDRVNQRIEAITGLTVETAELLQVANYGVGGQYEPHFDFSRKDEPDAFKRLGTGNRVATFLNYMSDVEAGGATVFPDFGAAIWPRKGTSVFWYNLFRSGEGDYRTRHAACPVLVGSKWVSNKWIHERGQEFRRPCGLTEVD</sequence>
<evidence type="ECO:0000313" key="17">
    <source>
        <dbReference type="Proteomes" id="UP000472276"/>
    </source>
</evidence>
<dbReference type="InterPro" id="IPR059068">
    <property type="entry name" value="TPR_P4H"/>
</dbReference>
<dbReference type="InterPro" id="IPR044862">
    <property type="entry name" value="Pro_4_hyd_alph_FE2OG_OXY"/>
</dbReference>
<dbReference type="EC" id="1.14.11.2" evidence="5"/>
<dbReference type="PROSITE" id="PS51471">
    <property type="entry name" value="FE2OG_OXY"/>
    <property type="match status" value="1"/>
</dbReference>
<keyword evidence="12" id="KW-0408">Iron</keyword>
<evidence type="ECO:0000259" key="15">
    <source>
        <dbReference type="PROSITE" id="PS51471"/>
    </source>
</evidence>
<accession>A0A668SU73</accession>
<comment type="subcellular location">
    <subcellularLocation>
        <location evidence="3">Endoplasmic reticulum lumen</location>
    </subcellularLocation>
</comment>
<dbReference type="OMA" id="MLLMAWF"/>
<name>A0A668SU73_OREAU</name>
<dbReference type="Proteomes" id="UP000472276">
    <property type="component" value="Unassembled WGS sequence"/>
</dbReference>
<evidence type="ECO:0000256" key="11">
    <source>
        <dbReference type="ARBA" id="ARBA00023002"/>
    </source>
</evidence>
<dbReference type="Gene3D" id="2.60.120.620">
    <property type="entry name" value="q2cbj1_9rhob like domain"/>
    <property type="match status" value="1"/>
</dbReference>
<evidence type="ECO:0000256" key="5">
    <source>
        <dbReference type="ARBA" id="ARBA00012269"/>
    </source>
</evidence>
<dbReference type="InterPro" id="IPR013547">
    <property type="entry name" value="P4H_N"/>
</dbReference>
<dbReference type="InterPro" id="IPR005123">
    <property type="entry name" value="Oxoglu/Fe-dep_dioxygenase_dom"/>
</dbReference>
<keyword evidence="8" id="KW-0256">Endoplasmic reticulum</keyword>
<evidence type="ECO:0000256" key="2">
    <source>
        <dbReference type="ARBA" id="ARBA00002035"/>
    </source>
</evidence>